<proteinExistence type="predicted"/>
<organism evidence="2 3">
    <name type="scientific">Paucilactobacillus suebicus DSM 5007 = KCTC 3549</name>
    <dbReference type="NCBI Taxonomy" id="1423807"/>
    <lineage>
        <taxon>Bacteria</taxon>
        <taxon>Bacillati</taxon>
        <taxon>Bacillota</taxon>
        <taxon>Bacilli</taxon>
        <taxon>Lactobacillales</taxon>
        <taxon>Lactobacillaceae</taxon>
        <taxon>Paucilactobacillus</taxon>
    </lineage>
</organism>
<dbReference type="eggNOG" id="COG1846">
    <property type="taxonomic scope" value="Bacteria"/>
</dbReference>
<comment type="caution">
    <text evidence="2">The sequence shown here is derived from an EMBL/GenBank/DDBJ whole genome shotgun (WGS) entry which is preliminary data.</text>
</comment>
<protein>
    <submittedName>
        <fullName evidence="2">MarR family transcriptional regulator</fullName>
    </submittedName>
</protein>
<dbReference type="Proteomes" id="UP000051820">
    <property type="component" value="Unassembled WGS sequence"/>
</dbReference>
<dbReference type="InterPro" id="IPR039422">
    <property type="entry name" value="MarR/SlyA-like"/>
</dbReference>
<dbReference type="STRING" id="1423807.FD16_GL000249"/>
<dbReference type="SMART" id="SM00347">
    <property type="entry name" value="HTH_MARR"/>
    <property type="match status" value="1"/>
</dbReference>
<reference evidence="2 3" key="1">
    <citation type="journal article" date="2015" name="Genome Announc.">
        <title>Expanding the biotechnology potential of lactobacilli through comparative genomics of 213 strains and associated genera.</title>
        <authorList>
            <person name="Sun Z."/>
            <person name="Harris H.M."/>
            <person name="McCann A."/>
            <person name="Guo C."/>
            <person name="Argimon S."/>
            <person name="Zhang W."/>
            <person name="Yang X."/>
            <person name="Jeffery I.B."/>
            <person name="Cooney J.C."/>
            <person name="Kagawa T.F."/>
            <person name="Liu W."/>
            <person name="Song Y."/>
            <person name="Salvetti E."/>
            <person name="Wrobel A."/>
            <person name="Rasinkangas P."/>
            <person name="Parkhill J."/>
            <person name="Rea M.C."/>
            <person name="O'Sullivan O."/>
            <person name="Ritari J."/>
            <person name="Douillard F.P."/>
            <person name="Paul Ross R."/>
            <person name="Yang R."/>
            <person name="Briner A.E."/>
            <person name="Felis G.E."/>
            <person name="de Vos W.M."/>
            <person name="Barrangou R."/>
            <person name="Klaenhammer T.R."/>
            <person name="Caufield P.W."/>
            <person name="Cui Y."/>
            <person name="Zhang H."/>
            <person name="O'Toole P.W."/>
        </authorList>
    </citation>
    <scope>NUCLEOTIDE SEQUENCE [LARGE SCALE GENOMIC DNA]</scope>
    <source>
        <strain evidence="2 3">DSM 5007</strain>
    </source>
</reference>
<dbReference type="Pfam" id="PF12802">
    <property type="entry name" value="MarR_2"/>
    <property type="match status" value="1"/>
</dbReference>
<keyword evidence="3" id="KW-1185">Reference proteome</keyword>
<dbReference type="Gene3D" id="1.10.10.10">
    <property type="entry name" value="Winged helix-like DNA-binding domain superfamily/Winged helix DNA-binding domain"/>
    <property type="match status" value="1"/>
</dbReference>
<name>A0A0R1W312_9LACO</name>
<evidence type="ECO:0000313" key="3">
    <source>
        <dbReference type="Proteomes" id="UP000051820"/>
    </source>
</evidence>
<feature type="domain" description="HTH marR-type" evidence="1">
    <location>
        <begin position="1"/>
        <end position="144"/>
    </location>
</feature>
<evidence type="ECO:0000313" key="2">
    <source>
        <dbReference type="EMBL" id="KRM12174.1"/>
    </source>
</evidence>
<dbReference type="PANTHER" id="PTHR33164:SF43">
    <property type="entry name" value="HTH-TYPE TRANSCRIPTIONAL REPRESSOR YETL"/>
    <property type="match status" value="1"/>
</dbReference>
<dbReference type="SUPFAM" id="SSF46785">
    <property type="entry name" value="Winged helix' DNA-binding domain"/>
    <property type="match status" value="1"/>
</dbReference>
<dbReference type="PROSITE" id="PS50995">
    <property type="entry name" value="HTH_MARR_2"/>
    <property type="match status" value="1"/>
</dbReference>
<dbReference type="InterPro" id="IPR036388">
    <property type="entry name" value="WH-like_DNA-bd_sf"/>
</dbReference>
<dbReference type="EMBL" id="AZGF01000010">
    <property type="protein sequence ID" value="KRM12174.1"/>
    <property type="molecule type" value="Genomic_DNA"/>
</dbReference>
<dbReference type="GO" id="GO:0006950">
    <property type="term" value="P:response to stress"/>
    <property type="evidence" value="ECO:0007669"/>
    <property type="project" value="TreeGrafter"/>
</dbReference>
<dbReference type="PANTHER" id="PTHR33164">
    <property type="entry name" value="TRANSCRIPTIONAL REGULATOR, MARR FAMILY"/>
    <property type="match status" value="1"/>
</dbReference>
<dbReference type="GO" id="GO:0003700">
    <property type="term" value="F:DNA-binding transcription factor activity"/>
    <property type="evidence" value="ECO:0007669"/>
    <property type="project" value="InterPro"/>
</dbReference>
<evidence type="ECO:0000259" key="1">
    <source>
        <dbReference type="PROSITE" id="PS50995"/>
    </source>
</evidence>
<dbReference type="OrthoDB" id="9799368at2"/>
<dbReference type="InterPro" id="IPR036390">
    <property type="entry name" value="WH_DNA-bd_sf"/>
</dbReference>
<dbReference type="AlphaFoldDB" id="A0A0R1W312"/>
<dbReference type="InterPro" id="IPR000835">
    <property type="entry name" value="HTH_MarR-typ"/>
</dbReference>
<accession>A0A0R1W312</accession>
<dbReference type="PATRIC" id="fig|1423807.3.peg.252"/>
<gene>
    <name evidence="2" type="ORF">FD16_GL000249</name>
</gene>
<sequence>MLTMEDERQVFDAFINSYLFSLKYLQDFLSAPAEKYGVSFDQFLIMHEIKMADGDVTLMELSKAHQVSRSAISRQISGLLDAKYVSQQTDADDRRRRILRLTDEGNQVEEKLFKEGLDRAHNSLNIFGADRISTMLKFINEFTREVMSKDNEKMAQSSKTGKLS</sequence>
<dbReference type="PRINTS" id="PR00598">
    <property type="entry name" value="HTHMARR"/>
</dbReference>